<dbReference type="PANTHER" id="PTHR14359">
    <property type="entry name" value="HOMO-OLIGOMERIC FLAVIN CONTAINING CYS DECARBOXYLASE FAMILY"/>
    <property type="match status" value="1"/>
</dbReference>
<comment type="cofactor">
    <cofactor evidence="3">
        <name>Mg(2+)</name>
        <dbReference type="ChEBI" id="CHEBI:18420"/>
    </cofactor>
</comment>
<evidence type="ECO:0000256" key="2">
    <source>
        <dbReference type="ARBA" id="ARBA00023239"/>
    </source>
</evidence>
<evidence type="ECO:0000313" key="7">
    <source>
        <dbReference type="EMBL" id="MCG7504833.1"/>
    </source>
</evidence>
<name>A0ABS9QBN4_9HYPH</name>
<feature type="binding site" evidence="3">
    <location>
        <position position="280"/>
    </location>
    <ligand>
        <name>CTP</name>
        <dbReference type="ChEBI" id="CHEBI:37563"/>
    </ligand>
</feature>
<evidence type="ECO:0000256" key="1">
    <source>
        <dbReference type="ARBA" id="ARBA00022793"/>
    </source>
</evidence>
<evidence type="ECO:0000256" key="3">
    <source>
        <dbReference type="HAMAP-Rule" id="MF_02225"/>
    </source>
</evidence>
<evidence type="ECO:0000259" key="5">
    <source>
        <dbReference type="Pfam" id="PF02441"/>
    </source>
</evidence>
<keyword evidence="3" id="KW-0511">Multifunctional enzyme</keyword>
<dbReference type="InterPro" id="IPR036551">
    <property type="entry name" value="Flavin_trans-like"/>
</dbReference>
<feature type="region of interest" description="Phosphopantothenate--cysteine ligase" evidence="3">
    <location>
        <begin position="193"/>
        <end position="408"/>
    </location>
</feature>
<dbReference type="HAMAP" id="MF_02225">
    <property type="entry name" value="CoaBC"/>
    <property type="match status" value="1"/>
</dbReference>
<comment type="function">
    <text evidence="4">Catalyzes two steps in the biosynthesis of coenzyme A. In the first step cysteine is conjugated to 4'-phosphopantothenate to form 4-phosphopantothenoylcysteine, in the latter compound is decarboxylated to form 4'-phosphopantotheine.</text>
</comment>
<comment type="cofactor">
    <cofactor evidence="3">
        <name>FMN</name>
        <dbReference type="ChEBI" id="CHEBI:58210"/>
    </cofactor>
    <text evidence="3">Binds 1 FMN per subunit.</text>
</comment>
<dbReference type="EC" id="4.1.1.36" evidence="3"/>
<dbReference type="Pfam" id="PF02441">
    <property type="entry name" value="Flavoprotein"/>
    <property type="match status" value="1"/>
</dbReference>
<dbReference type="Proteomes" id="UP001201701">
    <property type="component" value="Unassembled WGS sequence"/>
</dbReference>
<dbReference type="EMBL" id="JAKREW010000004">
    <property type="protein sequence ID" value="MCG7504833.1"/>
    <property type="molecule type" value="Genomic_DNA"/>
</dbReference>
<dbReference type="RefSeq" id="WP_239363143.1">
    <property type="nucleotide sequence ID" value="NZ_JAKREW010000004.1"/>
</dbReference>
<dbReference type="InterPro" id="IPR003382">
    <property type="entry name" value="Flavoprotein"/>
</dbReference>
<comment type="caution">
    <text evidence="7">The sequence shown here is derived from an EMBL/GenBank/DDBJ whole genome shotgun (WGS) entry which is preliminary data.</text>
</comment>
<dbReference type="InterPro" id="IPR005252">
    <property type="entry name" value="CoaBC"/>
</dbReference>
<keyword evidence="3 4" id="KW-0285">Flavoprotein</keyword>
<comment type="similarity">
    <text evidence="3 4">In the C-terminal section; belongs to the PPC synthetase family.</text>
</comment>
<feature type="region of interest" description="Phosphopantothenoylcysteine decarboxylase" evidence="3">
    <location>
        <begin position="1"/>
        <end position="192"/>
    </location>
</feature>
<dbReference type="GO" id="GO:0004633">
    <property type="term" value="F:phosphopantothenoylcysteine decarboxylase activity"/>
    <property type="evidence" value="ECO:0007669"/>
    <property type="project" value="UniProtKB-EC"/>
</dbReference>
<feature type="domain" description="DNA/pantothenate metabolism flavoprotein C-terminal" evidence="6">
    <location>
        <begin position="188"/>
        <end position="403"/>
    </location>
</feature>
<accession>A0ABS9QBN4</accession>
<dbReference type="Gene3D" id="3.40.50.10300">
    <property type="entry name" value="CoaB-like"/>
    <property type="match status" value="1"/>
</dbReference>
<dbReference type="NCBIfam" id="TIGR00521">
    <property type="entry name" value="coaBC_dfp"/>
    <property type="match status" value="1"/>
</dbReference>
<dbReference type="SUPFAM" id="SSF52507">
    <property type="entry name" value="Homo-oligomeric flavin-containing Cys decarboxylases, HFCD"/>
    <property type="match status" value="1"/>
</dbReference>
<feature type="binding site" evidence="3">
    <location>
        <position position="290"/>
    </location>
    <ligand>
        <name>CTP</name>
        <dbReference type="ChEBI" id="CHEBI:37563"/>
    </ligand>
</feature>
<feature type="domain" description="Flavoprotein" evidence="5">
    <location>
        <begin position="6"/>
        <end position="178"/>
    </location>
</feature>
<dbReference type="PANTHER" id="PTHR14359:SF6">
    <property type="entry name" value="PHOSPHOPANTOTHENOYLCYSTEINE DECARBOXYLASE"/>
    <property type="match status" value="1"/>
</dbReference>
<feature type="binding site" evidence="3">
    <location>
        <position position="345"/>
    </location>
    <ligand>
        <name>CTP</name>
        <dbReference type="ChEBI" id="CHEBI:37563"/>
    </ligand>
</feature>
<feature type="binding site" evidence="3">
    <location>
        <position position="327"/>
    </location>
    <ligand>
        <name>CTP</name>
        <dbReference type="ChEBI" id="CHEBI:37563"/>
    </ligand>
</feature>
<keyword evidence="3" id="KW-0460">Magnesium</keyword>
<gene>
    <name evidence="3 7" type="primary">coaBC</name>
    <name evidence="7" type="ORF">L4923_07330</name>
</gene>
<comment type="pathway">
    <text evidence="3 4">Cofactor biosynthesis; coenzyme A biosynthesis; CoA from (R)-pantothenate: step 3/5.</text>
</comment>
<dbReference type="Pfam" id="PF04127">
    <property type="entry name" value="DFP"/>
    <property type="match status" value="1"/>
</dbReference>
<keyword evidence="3" id="KW-0479">Metal-binding</keyword>
<proteinExistence type="inferred from homology"/>
<comment type="function">
    <text evidence="3">Catalyzes two sequential steps in the biosynthesis of coenzyme A. In the first step cysteine is conjugated to 4'-phosphopantothenate to form 4-phosphopantothenoylcysteine. In the second step the latter compound is decarboxylated to form 4'-phosphopantotheine.</text>
</comment>
<reference evidence="7 8" key="1">
    <citation type="submission" date="2022-02" db="EMBL/GenBank/DDBJ databases">
        <title>Draft genome sequence of Mezorhizobium retamae strain IRAMC:0171 isolated from Retama raetam nodules.</title>
        <authorList>
            <person name="Bengaied R."/>
            <person name="Sbissi I."/>
            <person name="Huber K."/>
            <person name="Ghodbane F."/>
            <person name="Nouioui I."/>
            <person name="Tarhouni M."/>
            <person name="Gtari M."/>
        </authorList>
    </citation>
    <scope>NUCLEOTIDE SEQUENCE [LARGE SCALE GENOMIC DNA]</scope>
    <source>
        <strain evidence="7 8">IRAMC:0171</strain>
    </source>
</reference>
<comment type="caution">
    <text evidence="3">Lacks conserved residue(s) required for the propagation of feature annotation.</text>
</comment>
<dbReference type="InterPro" id="IPR035929">
    <property type="entry name" value="CoaB-like_sf"/>
</dbReference>
<keyword evidence="1 3" id="KW-0210">Decarboxylase</keyword>
<comment type="catalytic activity">
    <reaction evidence="3 4">
        <text>N-[(R)-4-phosphopantothenoyl]-L-cysteine + H(+) = (R)-4'-phosphopantetheine + CO2</text>
        <dbReference type="Rhea" id="RHEA:16793"/>
        <dbReference type="ChEBI" id="CHEBI:15378"/>
        <dbReference type="ChEBI" id="CHEBI:16526"/>
        <dbReference type="ChEBI" id="CHEBI:59458"/>
        <dbReference type="ChEBI" id="CHEBI:61723"/>
        <dbReference type="EC" id="4.1.1.36"/>
    </reaction>
</comment>
<dbReference type="InterPro" id="IPR007085">
    <property type="entry name" value="DNA/pantothenate-metab_flavo_C"/>
</dbReference>
<evidence type="ECO:0000313" key="8">
    <source>
        <dbReference type="Proteomes" id="UP001201701"/>
    </source>
</evidence>
<comment type="similarity">
    <text evidence="3 4">In the N-terminal section; belongs to the HFCD (homo-oligomeric flavin containing Cys decarboxylase) superfamily.</text>
</comment>
<protein>
    <recommendedName>
        <fullName evidence="3">Coenzyme A biosynthesis bifunctional protein CoaBC</fullName>
    </recommendedName>
    <alternativeName>
        <fullName evidence="3">DNA/pantothenate metabolism flavoprotein</fullName>
    </alternativeName>
    <alternativeName>
        <fullName evidence="3">Phosphopantothenoylcysteine synthetase/decarboxylase</fullName>
        <shortName evidence="3">PPCS-PPCDC</shortName>
    </alternativeName>
    <domain>
        <recommendedName>
            <fullName evidence="3">Phosphopantothenoylcysteine decarboxylase</fullName>
            <shortName evidence="3">PPC decarboxylase</shortName>
            <shortName evidence="3">PPC-DC</shortName>
            <ecNumber evidence="3">4.1.1.36</ecNumber>
        </recommendedName>
        <alternativeName>
            <fullName evidence="3">CoaC</fullName>
        </alternativeName>
    </domain>
    <domain>
        <recommendedName>
            <fullName evidence="3">Phosphopantothenate--cysteine ligase</fullName>
            <ecNumber evidence="3">6.3.2.5</ecNumber>
        </recommendedName>
        <alternativeName>
            <fullName evidence="3">CoaB</fullName>
        </alternativeName>
        <alternativeName>
            <fullName evidence="3">Phosphopantothenoylcysteine synthetase</fullName>
            <shortName evidence="3">PPC synthetase</shortName>
            <shortName evidence="3">PPC-S</shortName>
        </alternativeName>
    </domain>
</protein>
<dbReference type="EC" id="6.3.2.5" evidence="3"/>
<keyword evidence="8" id="KW-1185">Reference proteome</keyword>
<comment type="catalytic activity">
    <reaction evidence="3 4">
        <text>(R)-4'-phosphopantothenate + L-cysteine + CTP = N-[(R)-4-phosphopantothenoyl]-L-cysteine + CMP + diphosphate + H(+)</text>
        <dbReference type="Rhea" id="RHEA:19397"/>
        <dbReference type="ChEBI" id="CHEBI:10986"/>
        <dbReference type="ChEBI" id="CHEBI:15378"/>
        <dbReference type="ChEBI" id="CHEBI:33019"/>
        <dbReference type="ChEBI" id="CHEBI:35235"/>
        <dbReference type="ChEBI" id="CHEBI:37563"/>
        <dbReference type="ChEBI" id="CHEBI:59458"/>
        <dbReference type="ChEBI" id="CHEBI:60377"/>
        <dbReference type="EC" id="6.3.2.5"/>
    </reaction>
</comment>
<organism evidence="7 8">
    <name type="scientific">Mesorhizobium retamae</name>
    <dbReference type="NCBI Taxonomy" id="2912854"/>
    <lineage>
        <taxon>Bacteria</taxon>
        <taxon>Pseudomonadati</taxon>
        <taxon>Pseudomonadota</taxon>
        <taxon>Alphaproteobacteria</taxon>
        <taxon>Hyphomicrobiales</taxon>
        <taxon>Phyllobacteriaceae</taxon>
        <taxon>Mesorhizobium</taxon>
    </lineage>
</organism>
<dbReference type="SUPFAM" id="SSF102645">
    <property type="entry name" value="CoaB-like"/>
    <property type="match status" value="1"/>
</dbReference>
<sequence length="408" mass="42836">MTLSGKRVLLIIGGGIAAYKSLDLIRRLRERGAAVRCVMSAAAQEFVTQLSVGALSADHVFTDLFDRQDEHDVGHIRLSREADLIVVAPATADLMAKLANGHANDLASTVLLATDKRVLMAPAMNPRMWSHPATRRNHATLVKDGVIFIGPASGEMAESGEAGEGRMAEPLEIVAAVEAQVDSQPKPLAGRKIIVTSGPTHEPIDPVRYIANRSSGKQGHALAGALAKLGADVHLVSGPVTIADPSGVTTVHVETARQMQAAVEGLLPADAAVFVAAVADWRTANSAGEKIKKVAGEGPPALQMVENPDILAGVGHHAKRPRLVVGFAAETQNIQKNAEAKLSKKGADFIVANDVSHDSGVGPAGVMGGDRNRVRIVSKSGIEEWPELTKAEVASRLAVLIAERLKAV</sequence>
<comment type="pathway">
    <text evidence="3 4">Cofactor biosynthesis; coenzyme A biosynthesis; CoA from (R)-pantothenate: step 2/5.</text>
</comment>
<feature type="binding site" evidence="3">
    <location>
        <begin position="308"/>
        <end position="311"/>
    </location>
    <ligand>
        <name>CTP</name>
        <dbReference type="ChEBI" id="CHEBI:37563"/>
    </ligand>
</feature>
<keyword evidence="2 3" id="KW-0456">Lyase</keyword>
<evidence type="ECO:0000259" key="6">
    <source>
        <dbReference type="Pfam" id="PF04127"/>
    </source>
</evidence>
<dbReference type="Gene3D" id="3.40.50.1950">
    <property type="entry name" value="Flavin prenyltransferase-like"/>
    <property type="match status" value="1"/>
</dbReference>
<keyword evidence="3 4" id="KW-0436">Ligase</keyword>
<keyword evidence="3 4" id="KW-0288">FMN</keyword>
<evidence type="ECO:0000256" key="4">
    <source>
        <dbReference type="RuleBase" id="RU364078"/>
    </source>
</evidence>
<feature type="binding site" evidence="3">
    <location>
        <position position="341"/>
    </location>
    <ligand>
        <name>CTP</name>
        <dbReference type="ChEBI" id="CHEBI:37563"/>
    </ligand>
</feature>
<dbReference type="GO" id="GO:0004632">
    <property type="term" value="F:phosphopantothenate--cysteine ligase activity"/>
    <property type="evidence" value="ECO:0007669"/>
    <property type="project" value="UniProtKB-EC"/>
</dbReference>